<gene>
    <name evidence="2" type="ORF">FF36_04554</name>
</gene>
<dbReference type="AlphaFoldDB" id="A0A0D8BAA5"/>
<reference evidence="2 3" key="2">
    <citation type="journal article" date="2016" name="Genome Announc.">
        <title>Permanent Draft Genome Sequences for Two Variants of Frankia sp. Strain CpI1, the First Frankia Strain Isolated from Root Nodules of Comptonia peregrina.</title>
        <authorList>
            <person name="Oshone R."/>
            <person name="Hurst S.G.IV."/>
            <person name="Abebe-Akele F."/>
            <person name="Simpson S."/>
            <person name="Morris K."/>
            <person name="Thomas W.K."/>
            <person name="Tisa L.S."/>
        </authorList>
    </citation>
    <scope>NUCLEOTIDE SEQUENCE [LARGE SCALE GENOMIC DNA]</scope>
    <source>
        <strain evidence="3">CpI1-S</strain>
    </source>
</reference>
<dbReference type="EMBL" id="JYFN01000043">
    <property type="protein sequence ID" value="KJE21126.1"/>
    <property type="molecule type" value="Genomic_DNA"/>
</dbReference>
<dbReference type="InterPro" id="IPR024072">
    <property type="entry name" value="DHFR-like_dom_sf"/>
</dbReference>
<protein>
    <submittedName>
        <fullName evidence="2">RibD-like protein</fullName>
    </submittedName>
</protein>
<name>A0A0D8BAA5_9ACTN</name>
<dbReference type="Pfam" id="PF01872">
    <property type="entry name" value="RibD_C"/>
    <property type="match status" value="1"/>
</dbReference>
<dbReference type="Proteomes" id="UP000032545">
    <property type="component" value="Unassembled WGS sequence"/>
</dbReference>
<accession>A0A0D8BAA5</accession>
<sequence length="125" mass="13573">MAQNRWVRGFRESRYINNLDPDGRRGAGVAGRVRHPEGGPIIVPGSASLNHGLFDAGLIDRYHPLVFPLLLGAGKRLFSTTDQDTRKLTLVEHGVYANGLRKNGFAMPRRGLGAGRGAGRRGAFP</sequence>
<dbReference type="InterPro" id="IPR002734">
    <property type="entry name" value="RibDG_C"/>
</dbReference>
<evidence type="ECO:0000313" key="2">
    <source>
        <dbReference type="EMBL" id="KJE21126.1"/>
    </source>
</evidence>
<comment type="caution">
    <text evidence="2">The sequence shown here is derived from an EMBL/GenBank/DDBJ whole genome shotgun (WGS) entry which is preliminary data.</text>
</comment>
<dbReference type="Gene3D" id="3.40.430.10">
    <property type="entry name" value="Dihydrofolate Reductase, subunit A"/>
    <property type="match status" value="1"/>
</dbReference>
<dbReference type="PATRIC" id="fig|1502723.3.peg.4496"/>
<keyword evidence="3" id="KW-1185">Reference proteome</keyword>
<proteinExistence type="predicted"/>
<reference evidence="3" key="1">
    <citation type="submission" date="2015-02" db="EMBL/GenBank/DDBJ databases">
        <title>Draft Genome of Frankia sp. CpI1-S.</title>
        <authorList>
            <person name="Oshone R.T."/>
            <person name="Ngom M."/>
            <person name="Ghodhbane-Gtari F."/>
            <person name="Gtari M."/>
            <person name="Morris K."/>
            <person name="Thomas K."/>
            <person name="Sen A."/>
            <person name="Tisa L.S."/>
        </authorList>
    </citation>
    <scope>NUCLEOTIDE SEQUENCE [LARGE SCALE GENOMIC DNA]</scope>
    <source>
        <strain evidence="3">CpI1-S</strain>
    </source>
</reference>
<organism evidence="2 3">
    <name type="scientific">Frankia torreyi</name>
    <dbReference type="NCBI Taxonomy" id="1856"/>
    <lineage>
        <taxon>Bacteria</taxon>
        <taxon>Bacillati</taxon>
        <taxon>Actinomycetota</taxon>
        <taxon>Actinomycetes</taxon>
        <taxon>Frankiales</taxon>
        <taxon>Frankiaceae</taxon>
        <taxon>Frankia</taxon>
    </lineage>
</organism>
<dbReference type="GO" id="GO:0009231">
    <property type="term" value="P:riboflavin biosynthetic process"/>
    <property type="evidence" value="ECO:0007669"/>
    <property type="project" value="InterPro"/>
</dbReference>
<dbReference type="SUPFAM" id="SSF53597">
    <property type="entry name" value="Dihydrofolate reductase-like"/>
    <property type="match status" value="1"/>
</dbReference>
<dbReference type="GO" id="GO:0008703">
    <property type="term" value="F:5-amino-6-(5-phosphoribosylamino)uracil reductase activity"/>
    <property type="evidence" value="ECO:0007669"/>
    <property type="project" value="InterPro"/>
</dbReference>
<evidence type="ECO:0000259" key="1">
    <source>
        <dbReference type="Pfam" id="PF01872"/>
    </source>
</evidence>
<evidence type="ECO:0000313" key="3">
    <source>
        <dbReference type="Proteomes" id="UP000032545"/>
    </source>
</evidence>
<feature type="domain" description="Bacterial bifunctional deaminase-reductase C-terminal" evidence="1">
    <location>
        <begin position="37"/>
        <end position="100"/>
    </location>
</feature>